<evidence type="ECO:0000313" key="2">
    <source>
        <dbReference type="EMBL" id="GLQ67208.1"/>
    </source>
</evidence>
<accession>A0ABQ5WUI8</accession>
<dbReference type="SUPFAM" id="SSF143100">
    <property type="entry name" value="TTHA1013/TTHA0281-like"/>
    <property type="match status" value="1"/>
</dbReference>
<dbReference type="Proteomes" id="UP001156629">
    <property type="component" value="Unassembled WGS sequence"/>
</dbReference>
<organism evidence="2 3">
    <name type="scientific">Gluconobacter kondonii</name>
    <dbReference type="NCBI Taxonomy" id="941463"/>
    <lineage>
        <taxon>Bacteria</taxon>
        <taxon>Pseudomonadati</taxon>
        <taxon>Pseudomonadota</taxon>
        <taxon>Alphaproteobacteria</taxon>
        <taxon>Acetobacterales</taxon>
        <taxon>Acetobacteraceae</taxon>
        <taxon>Gluconobacter</taxon>
    </lineage>
</organism>
<dbReference type="InterPro" id="IPR035069">
    <property type="entry name" value="TTHA1013/TTHA0281-like"/>
</dbReference>
<gene>
    <name evidence="2" type="ORF">GCM10007870_27930</name>
</gene>
<dbReference type="InterPro" id="IPR031807">
    <property type="entry name" value="HicB-like"/>
</dbReference>
<dbReference type="EMBL" id="BSNV01000049">
    <property type="protein sequence ID" value="GLQ67208.1"/>
    <property type="molecule type" value="Genomic_DNA"/>
</dbReference>
<dbReference type="Gene3D" id="3.30.160.250">
    <property type="match status" value="1"/>
</dbReference>
<name>A0ABQ5WUI8_9PROT</name>
<evidence type="ECO:0000259" key="1">
    <source>
        <dbReference type="Pfam" id="PF15919"/>
    </source>
</evidence>
<dbReference type="GeneID" id="76194797"/>
<dbReference type="PANTHER" id="PTHR34504:SF2">
    <property type="entry name" value="UPF0150 PROTEIN SSL0259"/>
    <property type="match status" value="1"/>
</dbReference>
<dbReference type="InterPro" id="IPR051404">
    <property type="entry name" value="TA_system_antitoxin"/>
</dbReference>
<protein>
    <recommendedName>
        <fullName evidence="1">HicB-like antitoxin of toxin-antitoxin system domain-containing protein</fullName>
    </recommendedName>
</protein>
<evidence type="ECO:0000313" key="3">
    <source>
        <dbReference type="Proteomes" id="UP001156629"/>
    </source>
</evidence>
<feature type="domain" description="HicB-like antitoxin of toxin-antitoxin system" evidence="1">
    <location>
        <begin position="6"/>
        <end position="86"/>
    </location>
</feature>
<proteinExistence type="predicted"/>
<dbReference type="Pfam" id="PF15919">
    <property type="entry name" value="HicB_lk_antitox"/>
    <property type="match status" value="1"/>
</dbReference>
<dbReference type="PANTHER" id="PTHR34504">
    <property type="entry name" value="ANTITOXIN HICB"/>
    <property type="match status" value="1"/>
</dbReference>
<dbReference type="RefSeq" id="WP_099286669.1">
    <property type="nucleotide sequence ID" value="NZ_BEWP01000006.1"/>
</dbReference>
<sequence>MTEYLGLVHKDPDSDFGVSFPDFPGCITVGDTLAEAHVMAYEALAFHIEGMIEEGCDMPAPSSFKTIMQDPNNESGMAFIVRVRLPEGDTQSVCQLRDYAC</sequence>
<reference evidence="3" key="1">
    <citation type="journal article" date="2019" name="Int. J. Syst. Evol. Microbiol.">
        <title>The Global Catalogue of Microorganisms (GCM) 10K type strain sequencing project: providing services to taxonomists for standard genome sequencing and annotation.</title>
        <authorList>
            <consortium name="The Broad Institute Genomics Platform"/>
            <consortium name="The Broad Institute Genome Sequencing Center for Infectious Disease"/>
            <person name="Wu L."/>
            <person name="Ma J."/>
        </authorList>
    </citation>
    <scope>NUCLEOTIDE SEQUENCE [LARGE SCALE GENOMIC DNA]</scope>
    <source>
        <strain evidence="3">NBRC 3266</strain>
    </source>
</reference>
<comment type="caution">
    <text evidence="2">The sequence shown here is derived from an EMBL/GenBank/DDBJ whole genome shotgun (WGS) entry which is preliminary data.</text>
</comment>
<keyword evidence="3" id="KW-1185">Reference proteome</keyword>